<evidence type="ECO:0000313" key="1">
    <source>
        <dbReference type="EMBL" id="CAK9208849.1"/>
    </source>
</evidence>
<reference evidence="1" key="1">
    <citation type="submission" date="2024-02" db="EMBL/GenBank/DDBJ databases">
        <authorList>
            <consortium name="ELIXIR-Norway"/>
            <consortium name="Elixir Norway"/>
        </authorList>
    </citation>
    <scope>NUCLEOTIDE SEQUENCE</scope>
</reference>
<organism evidence="1 2">
    <name type="scientific">Sphagnum troendelagicum</name>
    <dbReference type="NCBI Taxonomy" id="128251"/>
    <lineage>
        <taxon>Eukaryota</taxon>
        <taxon>Viridiplantae</taxon>
        <taxon>Streptophyta</taxon>
        <taxon>Embryophyta</taxon>
        <taxon>Bryophyta</taxon>
        <taxon>Sphagnophytina</taxon>
        <taxon>Sphagnopsida</taxon>
        <taxon>Sphagnales</taxon>
        <taxon>Sphagnaceae</taxon>
        <taxon>Sphagnum</taxon>
    </lineage>
</organism>
<sequence length="66" mass="7378">MIGCYQSPFSLIQPSTNLSAILSNVALSLLHVLRSHTSTADECWSLPPYQRSGRWHPLSLLLDQNL</sequence>
<dbReference type="Proteomes" id="UP001497512">
    <property type="component" value="Chromosome 17"/>
</dbReference>
<dbReference type="EMBL" id="OZ019909">
    <property type="protein sequence ID" value="CAK9208849.1"/>
    <property type="molecule type" value="Genomic_DNA"/>
</dbReference>
<keyword evidence="2" id="KW-1185">Reference proteome</keyword>
<name>A0ABP0TZQ9_9BRYO</name>
<gene>
    <name evidence="1" type="ORF">CSSPTR1EN2_LOCUS9389</name>
</gene>
<evidence type="ECO:0000313" key="2">
    <source>
        <dbReference type="Proteomes" id="UP001497512"/>
    </source>
</evidence>
<proteinExistence type="predicted"/>
<accession>A0ABP0TZQ9</accession>
<protein>
    <submittedName>
        <fullName evidence="1">Uncharacterized protein</fullName>
    </submittedName>
</protein>